<dbReference type="PANTHER" id="PTHR40260">
    <property type="entry name" value="BLR8190 PROTEIN"/>
    <property type="match status" value="1"/>
</dbReference>
<dbReference type="KEGG" id="ela:UCREL1_1835"/>
<dbReference type="AlphaFoldDB" id="M7TWV5"/>
<dbReference type="PANTHER" id="PTHR40260:SF2">
    <property type="entry name" value="BLR8190 PROTEIN"/>
    <property type="match status" value="1"/>
</dbReference>
<gene>
    <name evidence="1" type="ORF">UCREL1_1835</name>
</gene>
<dbReference type="OrthoDB" id="4892971at2759"/>
<dbReference type="OMA" id="WANEEAF"/>
<keyword evidence="2" id="KW-1185">Reference proteome</keyword>
<evidence type="ECO:0000313" key="1">
    <source>
        <dbReference type="EMBL" id="EMR71130.1"/>
    </source>
</evidence>
<dbReference type="EMBL" id="KB705697">
    <property type="protein sequence ID" value="EMR71130.1"/>
    <property type="molecule type" value="Genomic_DNA"/>
</dbReference>
<dbReference type="HOGENOM" id="CLU_115019_1_2_1"/>
<organism evidence="1 2">
    <name type="scientific">Eutypa lata (strain UCR-EL1)</name>
    <name type="common">Grapevine dieback disease fungus</name>
    <name type="synonym">Eutypa armeniacae</name>
    <dbReference type="NCBI Taxonomy" id="1287681"/>
    <lineage>
        <taxon>Eukaryota</taxon>
        <taxon>Fungi</taxon>
        <taxon>Dikarya</taxon>
        <taxon>Ascomycota</taxon>
        <taxon>Pezizomycotina</taxon>
        <taxon>Sordariomycetes</taxon>
        <taxon>Xylariomycetidae</taxon>
        <taxon>Xylariales</taxon>
        <taxon>Diatrypaceae</taxon>
        <taxon>Eutypa</taxon>
    </lineage>
</organism>
<reference evidence="2" key="1">
    <citation type="journal article" date="2013" name="Genome Announc.">
        <title>Draft genome sequence of the grapevine dieback fungus Eutypa lata UCR-EL1.</title>
        <authorList>
            <person name="Blanco-Ulate B."/>
            <person name="Rolshausen P.E."/>
            <person name="Cantu D."/>
        </authorList>
    </citation>
    <scope>NUCLEOTIDE SEQUENCE [LARGE SCALE GENOMIC DNA]</scope>
    <source>
        <strain evidence="2">UCR-EL1</strain>
    </source>
</reference>
<dbReference type="eggNOG" id="ENOG502STRN">
    <property type="taxonomic scope" value="Eukaryota"/>
</dbReference>
<dbReference type="InterPro" id="IPR011008">
    <property type="entry name" value="Dimeric_a/b-barrel"/>
</dbReference>
<evidence type="ECO:0000313" key="2">
    <source>
        <dbReference type="Proteomes" id="UP000012174"/>
    </source>
</evidence>
<dbReference type="Gene3D" id="3.30.70.100">
    <property type="match status" value="1"/>
</dbReference>
<dbReference type="Proteomes" id="UP000012174">
    <property type="component" value="Unassembled WGS sequence"/>
</dbReference>
<protein>
    <submittedName>
        <fullName evidence="1">Putative ethyl tert-butyl ether degradation ethd protein</fullName>
    </submittedName>
</protein>
<proteinExistence type="predicted"/>
<accession>M7TWV5</accession>
<sequence>MTVKYTILFTQGAVFDLDHYVKVHMPMLAKSFPSTLLSWEVSTLPADAPFCVQAHVEWANEEAFNSLPQSEAGRKVFADIPNFSKEQPIFMKCQPLASGP</sequence>
<dbReference type="SUPFAM" id="SSF54909">
    <property type="entry name" value="Dimeric alpha+beta barrel"/>
    <property type="match status" value="1"/>
</dbReference>
<name>M7TWV5_EUTLA</name>